<evidence type="ECO:0000256" key="1">
    <source>
        <dbReference type="ARBA" id="ARBA00004138"/>
    </source>
</evidence>
<evidence type="ECO:0000256" key="2">
    <source>
        <dbReference type="ARBA" id="ARBA00004651"/>
    </source>
</evidence>
<evidence type="ECO:0000256" key="11">
    <source>
        <dbReference type="PROSITE-ProRule" id="PRU00152"/>
    </source>
</evidence>
<evidence type="ECO:0000256" key="8">
    <source>
        <dbReference type="ARBA" id="ARBA00023136"/>
    </source>
</evidence>
<organism evidence="16 17">
    <name type="scientific">Dimorphilus gyrociliatus</name>
    <dbReference type="NCBI Taxonomy" id="2664684"/>
    <lineage>
        <taxon>Eukaryota</taxon>
        <taxon>Metazoa</taxon>
        <taxon>Spiralia</taxon>
        <taxon>Lophotrochozoa</taxon>
        <taxon>Annelida</taxon>
        <taxon>Polychaeta</taxon>
        <taxon>Polychaeta incertae sedis</taxon>
        <taxon>Dinophilidae</taxon>
        <taxon>Dimorphilus</taxon>
    </lineage>
</organism>
<keyword evidence="8 12" id="KW-0472">Membrane</keyword>
<dbReference type="PROSITE" id="PS50093">
    <property type="entry name" value="PKD"/>
    <property type="match status" value="1"/>
</dbReference>
<feature type="transmembrane region" description="Helical" evidence="12">
    <location>
        <begin position="4889"/>
        <end position="4909"/>
    </location>
</feature>
<dbReference type="Pfam" id="PF00801">
    <property type="entry name" value="PKD"/>
    <property type="match status" value="1"/>
</dbReference>
<feature type="transmembrane region" description="Helical" evidence="12">
    <location>
        <begin position="4420"/>
        <end position="4442"/>
    </location>
</feature>
<evidence type="ECO:0000313" key="17">
    <source>
        <dbReference type="Proteomes" id="UP000549394"/>
    </source>
</evidence>
<dbReference type="InterPro" id="IPR013320">
    <property type="entry name" value="ConA-like_dom_sf"/>
</dbReference>
<keyword evidence="17" id="KW-1185">Reference proteome</keyword>
<dbReference type="Pfam" id="PF20519">
    <property type="entry name" value="Polycystin_dom"/>
    <property type="match status" value="1"/>
</dbReference>
<feature type="transmembrane region" description="Helical" evidence="12">
    <location>
        <begin position="4176"/>
        <end position="4196"/>
    </location>
</feature>
<comment type="similarity">
    <text evidence="3">Belongs to the polycystin family.</text>
</comment>
<evidence type="ECO:0000256" key="3">
    <source>
        <dbReference type="ARBA" id="ARBA00007200"/>
    </source>
</evidence>
<feature type="transmembrane region" description="Helical" evidence="12">
    <location>
        <begin position="4844"/>
        <end position="4869"/>
    </location>
</feature>
<evidence type="ECO:0000256" key="7">
    <source>
        <dbReference type="ARBA" id="ARBA00023069"/>
    </source>
</evidence>
<dbReference type="Pfam" id="PF13385">
    <property type="entry name" value="Laminin_G_3"/>
    <property type="match status" value="2"/>
</dbReference>
<dbReference type="InterPro" id="IPR036392">
    <property type="entry name" value="PLAT/LH2_dom_sf"/>
</dbReference>
<dbReference type="InterPro" id="IPR035986">
    <property type="entry name" value="PKD_dom_sf"/>
</dbReference>
<accession>A0A7I8VZ67</accession>
<dbReference type="Gene3D" id="2.60.40.10">
    <property type="entry name" value="Immunoglobulins"/>
    <property type="match status" value="1"/>
</dbReference>
<dbReference type="InterPro" id="IPR051223">
    <property type="entry name" value="Polycystin"/>
</dbReference>
<keyword evidence="5 12" id="KW-0812">Transmembrane</keyword>
<dbReference type="Pfam" id="PF01477">
    <property type="entry name" value="PLAT"/>
    <property type="match status" value="1"/>
</dbReference>
<feature type="transmembrane region" description="Helical" evidence="12">
    <location>
        <begin position="4379"/>
        <end position="4400"/>
    </location>
</feature>
<evidence type="ECO:0000256" key="10">
    <source>
        <dbReference type="ARBA" id="ARBA00023273"/>
    </source>
</evidence>
<dbReference type="InterPro" id="IPR046791">
    <property type="entry name" value="Polycystin_dom"/>
</dbReference>
<keyword evidence="9" id="KW-1015">Disulfide bond</keyword>
<dbReference type="InterPro" id="IPR046338">
    <property type="entry name" value="GAIN_dom_sf"/>
</dbReference>
<dbReference type="Gene3D" id="2.60.120.200">
    <property type="match status" value="4"/>
</dbReference>
<keyword evidence="10" id="KW-0966">Cell projection</keyword>
<protein>
    <submittedName>
        <fullName evidence="16">DgyrCDS9629</fullName>
    </submittedName>
</protein>
<dbReference type="SUPFAM" id="SSF49299">
    <property type="entry name" value="PKD domain"/>
    <property type="match status" value="3"/>
</dbReference>
<dbReference type="InterPro" id="IPR002859">
    <property type="entry name" value="PKD/REJ-like"/>
</dbReference>
<dbReference type="EMBL" id="CAJFCJ010000013">
    <property type="protein sequence ID" value="CAD5121089.1"/>
    <property type="molecule type" value="Genomic_DNA"/>
</dbReference>
<evidence type="ECO:0000313" key="16">
    <source>
        <dbReference type="EMBL" id="CAD5121089.1"/>
    </source>
</evidence>
<name>A0A7I8VZ67_9ANNE</name>
<feature type="transmembrane region" description="Helical" evidence="12">
    <location>
        <begin position="4506"/>
        <end position="4529"/>
    </location>
</feature>
<dbReference type="Gene3D" id="2.60.220.50">
    <property type="match status" value="1"/>
</dbReference>
<dbReference type="Pfam" id="PF01825">
    <property type="entry name" value="GPS"/>
    <property type="match status" value="1"/>
</dbReference>
<dbReference type="InterPro" id="IPR057244">
    <property type="entry name" value="GAIN_B"/>
</dbReference>
<dbReference type="PROSITE" id="PS50095">
    <property type="entry name" value="PLAT"/>
    <property type="match status" value="1"/>
</dbReference>
<keyword evidence="4" id="KW-1003">Cell membrane</keyword>
<evidence type="ECO:0000256" key="12">
    <source>
        <dbReference type="SAM" id="Phobius"/>
    </source>
</evidence>
<feature type="domain" description="PKD" evidence="13">
    <location>
        <begin position="2633"/>
        <end position="2683"/>
    </location>
</feature>
<dbReference type="InterPro" id="IPR001024">
    <property type="entry name" value="PLAT/LH2_dom"/>
</dbReference>
<sequence>MENPGIGRLTFQMGQIVYLFKRIIAVVHLAKKEIVCFCENGIAFGFWVYLINVTGSSLEILSTVDESASSMGFQIRYNSYEHKITFSVFRNGSKFEISTLLPDQAGINNWMHVAGSWNREYKFQLLWLNANLRNITEEETTSSSSELGGRLRIGSTCNGSFKIDELFIRDKSFSFSDVLNMQDTLIKPVDNVITLNFDDIYEGSILSGLPFVSAPAYNLQLSEGKSNSAIKMKNAVLNIGSFPDCFGQGKDKEVWCPDGFTLHFWFKVVDFTIFPHEIMRLFGNSDFNMAFTGFGIYIDRAEDNGTPKNAYDLFLIIFKKKHYLKYRIGEISKPEWFEIILTFDHILGGFSKTFENKVEFIGTRFILKDKSIYHQYDDLGDRLESFNLDLVLGTNTSFPYMIDSFKFYGKKFDANTAEQGFENIGSVEDGVIFDRGGYSDDEYGYGIYILNKMLVIRLQTKYCYYEYSREVLLGQWFHLHFSHEELTIGLRVRINSFIVGQEKICKPRTYKERTEPLKQSLGYLTNYTFSHNDFMFYKLYVSNSSEKSPLNDTKFIGETARTYAYTVTFCSFETVDSYNYVSGKKNYLMNIDENQPPVQFKLYENAKLDYGSVLFHNYLNLSDGYAISSTYYRHCFTHPEYCANAYFHYSFWLKLSASSYGTHFWVGNGNFTFLKVSSTDQNINITARSKTNVCYASSPVQYDKWLLVQISVITDNAAFKIAENITFELQRKKQWSLCYDEVTEWTSSDEGYMVFGADYSDNVISDKGKAAIDDLFLYFDGNYNERERGQSDFTYVGVTCSDFRYEEYFKEFEIFRLSSYKYRCKFPEDKEKETITELESTVGHNWTSITTEIKYSDFYSTSSFRGAVQHLLLTSKKSLQYFTIKCLENFQLFNTLSNTYYETISRREEKLPGAISAGTCPCRNKNECENVNAPCNCDGINSNTTDEGSVYFDHTKEESISNSEVPFKAVRVQESHSITTGFAWKVSPLIGIDDGPLGFYFPLDDSDTNNMDQRFIYHPTNFIKVEDEGHTCWKVDSNGLTIDSTKRNVKCFKNINDCIMGFSLAFWVKYPQKIYNQQTIMLNLNPDGFQIEYKSGKIIFAVYQEGNYWENSIETSIDNWIHIMVSWHPILGSKLYLNNIDTITMNGEYKTMTDKTHSCVIYGCSFNRLGIGRNLTDNSFYMDEFYFSQNVIYTKENRLKIYQSLQIDYFHFSFDNLTALPTYWNGTNLKQINEPIENGLQVDELLMGHRVTCPVSLSFCPNGFTIAFWYKFNMEETASQFFQLGKNIKLNYDGDSTVTLSSIYFNDILYFHTSKGSWHHLFITLNSTMVEVLVNGRLVNSSYVTNSTNNDFTSILTFNGNQLGVDDLHLFTTSVNQSVSKLLSSQYRRSYSFPMDNVTYPIKWKDSGKLVDGLIGKAILVNETTETFVKYSTECLSTIAWCFEGFTLSFWINLRQTTSTENLLLEISNSVIFSYNRNDKMIIIKIREETETLLIQTTFNILEWNHIALSYNNDSIVLFINNILITNGNLSKIISSGSAHQPSPLRIGGNLIIDELKFDESSLNYRIINDTYEKGLIWNRNLSFSMDNSYGFLNGQQTSGTNSTSGLLVKSGLFSKDATKFSLNGQFKIDNLLKDTCFRDITLCSGFSLSVFVKLDENYNKTVILNSSLVNFVCDIFNESLPLRKYCKIEIISSNKVWTSIYRVKFGVYFHLFLSWNLQDDLSVYVDGLLLERLTPIPKLDDKLYTVQDIIIGDGSSEFEIDELEILNGKSELIENVNNEIHYEIGCLSTISSDWTLMGQVNNSLECRRNCKINSEKSLLSDTNSCYCSNLTLINYSVCNGSYSTVYRTCAFLPFINPERIINFNATVNDHYSIDNEIFINVNETFTFNLTTNENTFAMFRINLTNDVIHFTYIRDFEYKYSITGEFIIESLARNEKNDVILRQTIQVITPRELIRNLTIQGPTTFEFNSTQTFTYSAIGGGTMANCSIFINNILQGSMFVKNLTKITTYVENFTKRGLNELKLICNNKISKEEVSLNISIIETIKNLTIQPFWLMDINDPKNISWKVESGNLIEYSLHVNESFIVKTWDNFYLFDNFMNETDSYIIDIYAKNNYSTAYVNATARIERKISYFRIYSNGSYYKTNETFDVFINLTGSNVWQDISFESYSISKFIPGDQVEMINKYQTNFSSPGYYLINGSARNDLSSINALSEYIFIQIPLGNASLDAFNVTHYQKGINVNLTSDNLATNVTVILQYKKFDSPSFDICQTSFINEFNYEKLTCTPINQDGFYYFKAEMSNRVSTKQIINDEIIRIGTPIGNISIDQVTPLIAKTSDTINIGIRITDGSNVKSRVFLGSIMKIKSHNGLVNGYFQYYFQNNPIGIFNITLVVSNNFGIVTSKYNTTVEIQKEIQDFQPIGPFIFDLTDSKIIRWKISQGYPINATAYIDNMPVFVEKENDTHFSVNASSYLLSYRPEFKLFIDNKVSNLITFSKNLTVTKRIEGLNLQLPKALFKTNETVNCTLSFKFGININVEILTNSTLKIPTAFRIEDGKDYEMKFSIQGPQPGYYRLTINCWNSLGNASKSIYFQTFNDVIDFNIMADNVSYHWMPVEIFLAFPSLYAFPSDMEIIVLFGDEKASSAVEKIDEYNYKISHIYQEDGYYKISIQTSNPVGNSSTSKTVQVGQGISSLSFSLPTKSLILNQTYTISCQITDGSNVSLSIDYFGERESVTYRNATTNNIIPINFTYNRIGVYKIGLRAFNLFTDIDKIIENLFVEELIKKIEVIKTIYSSLSDDRAIIRWNISDGNPLSCRLTYKDISIWNINENCNKSSKIDIQAPSQVGSHIYNFTTWNHLSFLSESIELIRIREIESISIKLIGNYFPKGETVNISVIIEKGSNFTALLKSQFIKNIKTFVYKGDNSDKKHYWLNYRFHNLGQTNLSLKVTNILGEKTVEKSIFIQDRIKEVFMDVNNLNSFREAATFEFYTKNSSISIEDATIKLQTGDGSLYEFNNININISNNYTIKHSYKYEREYDIKAIISNKISSITRNVIIQVGECIKNPLFLLKSANFTPGSLIQFTLNITEGSNVTLAIYINNNFENIIKMEENQAIFEKIFKNQGKYNITAKFQNNFCSVSKWLAFSIEERIEGIKLQLMNTPLVGSPLQFQFSYSNLGLEPCLIWDFDDSGPRYIYGRESCRQNDANAILKEFNYERNKLTHNHIWRKAGLYNIFVYGFNSVSRITKRLSVRVIECQKPFVDISGIGKTLDEALVVFRSEKLSLQTIIESRCTEAYPLDIKWKVFKDGVELFKINTTLPWLNIPSNVLPYGIIFFEVNVKITEFEGVENTARKYIKVLPTPLDIKLSGGSGRAVRWNDVLYINASSSVVDSDGSSVNEFMFTWKRKNDKRWTILGKQTLASSRRKKRSVCNFGCLETIADQQGTIDIQVEVTQGSRKTSVKQSMVVMDAAFIPSITLKCLINCKRKMNPSNRLTYASECLNCPVNSVWQYKWELFGEFENGTHRINIDDKFVTDKNSKDFSLKGGVVHSGYKYKLKLTMHNSQSYGFIEQAFITNYPPYNGMCKVEPNQIISLIHKLKVECSNWADEGLQLTRSPADDFFQNRKLVYQTFLKQNSDWILLHTSEESSTPPMHLPVNPNTEIKVKIIDSYDAFKEVFLIAHVQPFTAGLQEIHSLIKGSSSELKFSTLSKNFQANLRIQNAIAGHLNYKPPCSPNNNLNITDRKQLRKDLIETFSNTSIWLETSSALRQGASTLNQLIYETNEISSDSARETSDLLLKMATKLSTINDDIFEDALTTAKEISKIIAKCVEKSYLSVPLSTNLPDLPPKEKEKLLKEIEQKQRKIYDYERKIAEIILTTTIQSGDIVTSVLSNFQMPNEETIELGNDNWNMKIKKISKVSLYMSTYMNGDARVVFPSVASNLLRGYKEKDVTLQIISSKENPISWGIDNGKLINSGILGIKLFDSSRRQIYVKNLTENIILKVDKMKKKRDIFYRMKAYDLDKRETNIISHNVSYAYPTRAINLKLVPKQRKEPLIIYVRMNEKPTSEKYDSLYFLPSNKNGFNQVIPVVGNGTCYIGVKAKNQISYMEYGISIEKLTCMFWSTTDREWKDEGCRVSDNQEDNSQVLCECNHLTFFGSNIIVAPNPIDFSSVFGKFKTIGDNIVVLAFIISILVLFWISLFILRKLDKSDEIKWSMRSLLDNSAFDTHHYALIVRIGYKKNSGTKSVIRFRIQGNEGSSHVRTLYDGYRQELRPSNIYHYHMTTNQSLGKPTNLQIWINPDDNNKYDSLLLEEIIVVDISTMNKHYFYVSSWLTETNPCLYVSTIEGKEILKSSRLWPMWLRRKLTDDHLWISVLSRPTRSVFNRLQRASCCLSLITTSMLASAMFYRTTKDESADSVIKFGPLKFSLQQLWIGAMSGLVVVPVNLLIVTIFRKCSRNPNSKEKKLLPSFLIFVAWLLIFLSVSTSCFFVLLYSLEWGKEKSEEWLTSMLVSFSQSVLLIQPLKVFALAFILSFIFKKSDSEIDDKEFLQHVENERVATEICSEYLHLRVRNTSSGVPKPSLEHMIDNYINLKQDKKAENAIFNIITALIYVFLLFFISYKQVPLSSFRIGETVRNGFIKNLDSISKIKDVYIWANKSFLPSMFDAEDYNGTPLHWREKRYSCFNGNMFRVGSIRWRQLRVSTEPCKQLEHVIKNCSYDLDSGNIDKTTIRDKKLPKYMPNPMKYIEGNDVITVAKRNSYPSGGYIFEHNTPIQPSNDWLDARTRAVIIESTLFNPNSNLFVHITIVIEQSMDLSINAWNHIAIIDLYPYNSDYGVFILIKKTKMKYFTNLWNITGITNNILCLAGLGLFITKLVLRRKVKDSLKDDFVDMQHLAIVNDFVLVNIVICLNFLMSILNDAHLQAKRESVKSKIHILRYLKRKMSETTQELKATFTIETEKKT</sequence>
<evidence type="ECO:0000256" key="5">
    <source>
        <dbReference type="ARBA" id="ARBA00022692"/>
    </source>
</evidence>
<evidence type="ECO:0000259" key="15">
    <source>
        <dbReference type="PROSITE" id="PS50221"/>
    </source>
</evidence>
<feature type="domain" description="PLAT" evidence="14">
    <location>
        <begin position="4221"/>
        <end position="4340"/>
    </location>
</feature>
<keyword evidence="6 12" id="KW-1133">Transmembrane helix</keyword>
<feature type="transmembrane region" description="Helical" evidence="12">
    <location>
        <begin position="4463"/>
        <end position="4486"/>
    </location>
</feature>
<dbReference type="OrthoDB" id="444119at2759"/>
<reference evidence="16 17" key="1">
    <citation type="submission" date="2020-08" db="EMBL/GenBank/DDBJ databases">
        <authorList>
            <person name="Hejnol A."/>
        </authorList>
    </citation>
    <scope>NUCLEOTIDE SEQUENCE [LARGE SCALE GENOMIC DNA]</scope>
</reference>
<dbReference type="GO" id="GO:0005886">
    <property type="term" value="C:plasma membrane"/>
    <property type="evidence" value="ECO:0007669"/>
    <property type="project" value="UniProtKB-SubCell"/>
</dbReference>
<gene>
    <name evidence="16" type="ORF">DGYR_LOCUS9083</name>
</gene>
<comment type="caution">
    <text evidence="11">Lacks conserved residue(s) required for the propagation of feature annotation.</text>
</comment>
<evidence type="ECO:0000256" key="4">
    <source>
        <dbReference type="ARBA" id="ARBA00022475"/>
    </source>
</evidence>
<dbReference type="Pfam" id="PF02010">
    <property type="entry name" value="REJ"/>
    <property type="match status" value="1"/>
</dbReference>
<comment type="caution">
    <text evidence="16">The sequence shown here is derived from an EMBL/GenBank/DDBJ whole genome shotgun (WGS) entry which is preliminary data.</text>
</comment>
<dbReference type="GO" id="GO:0005929">
    <property type="term" value="C:cilium"/>
    <property type="evidence" value="ECO:0007669"/>
    <property type="project" value="UniProtKB-SubCell"/>
</dbReference>
<dbReference type="SUPFAM" id="SSF49899">
    <property type="entry name" value="Concanavalin A-like lectins/glucanases"/>
    <property type="match status" value="4"/>
</dbReference>
<dbReference type="GO" id="GO:0005262">
    <property type="term" value="F:calcium channel activity"/>
    <property type="evidence" value="ECO:0007669"/>
    <property type="project" value="TreeGrafter"/>
</dbReference>
<proteinExistence type="inferred from homology"/>
<dbReference type="InterPro" id="IPR000601">
    <property type="entry name" value="PKD_dom"/>
</dbReference>
<dbReference type="PANTHER" id="PTHR10877">
    <property type="entry name" value="POLYCYSTIN FAMILY MEMBER"/>
    <property type="match status" value="1"/>
</dbReference>
<dbReference type="Gene3D" id="2.60.60.20">
    <property type="entry name" value="PLAT/LH2 domain"/>
    <property type="match status" value="1"/>
</dbReference>
<feature type="domain" description="GAIN-B" evidence="15">
    <location>
        <begin position="4024"/>
        <end position="4161"/>
    </location>
</feature>
<evidence type="ECO:0000259" key="13">
    <source>
        <dbReference type="PROSITE" id="PS50093"/>
    </source>
</evidence>
<keyword evidence="7" id="KW-0969">Cilium</keyword>
<feature type="transmembrane region" description="Helical" evidence="12">
    <location>
        <begin position="4594"/>
        <end position="4613"/>
    </location>
</feature>
<dbReference type="SUPFAM" id="SSF49723">
    <property type="entry name" value="Lipase/lipooxygenase domain (PLAT/LH2 domain)"/>
    <property type="match status" value="1"/>
</dbReference>
<dbReference type="InterPro" id="IPR000203">
    <property type="entry name" value="GPS"/>
</dbReference>
<dbReference type="Proteomes" id="UP000549394">
    <property type="component" value="Unassembled WGS sequence"/>
</dbReference>
<comment type="subcellular location">
    <subcellularLocation>
        <location evidence="2">Cell membrane</location>
        <topology evidence="2">Multi-pass membrane protein</topology>
    </subcellularLocation>
    <subcellularLocation>
        <location evidence="1">Cell projection</location>
        <location evidence="1">Cilium</location>
    </subcellularLocation>
</comment>
<evidence type="ECO:0000256" key="6">
    <source>
        <dbReference type="ARBA" id="ARBA00022989"/>
    </source>
</evidence>
<evidence type="ECO:0000256" key="9">
    <source>
        <dbReference type="ARBA" id="ARBA00023157"/>
    </source>
</evidence>
<evidence type="ECO:0000259" key="14">
    <source>
        <dbReference type="PROSITE" id="PS50095"/>
    </source>
</evidence>
<dbReference type="SMART" id="SM00303">
    <property type="entry name" value="GPS"/>
    <property type="match status" value="1"/>
</dbReference>
<dbReference type="PROSITE" id="PS50221">
    <property type="entry name" value="GAIN_B"/>
    <property type="match status" value="1"/>
</dbReference>
<dbReference type="PANTHER" id="PTHR10877:SF194">
    <property type="entry name" value="LOCATION OF VULVA DEFECTIVE 1"/>
    <property type="match status" value="1"/>
</dbReference>
<dbReference type="GO" id="GO:0050982">
    <property type="term" value="P:detection of mechanical stimulus"/>
    <property type="evidence" value="ECO:0007669"/>
    <property type="project" value="TreeGrafter"/>
</dbReference>
<dbReference type="InterPro" id="IPR013783">
    <property type="entry name" value="Ig-like_fold"/>
</dbReference>